<gene>
    <name evidence="2" type="primary">gag</name>
    <name evidence="2" type="ORF">EVAR_69678_1</name>
</gene>
<dbReference type="Pfam" id="PF07530">
    <property type="entry name" value="PRE_C2HC"/>
    <property type="match status" value="1"/>
</dbReference>
<keyword evidence="3" id="KW-1185">Reference proteome</keyword>
<protein>
    <submittedName>
        <fullName evidence="2">Nucleic-acid-binding protein from mobile element jockey</fullName>
    </submittedName>
</protein>
<name>A0A4C1SF64_EUMVA</name>
<dbReference type="EMBL" id="BGZK01003389">
    <property type="protein sequence ID" value="GBP00742.1"/>
    <property type="molecule type" value="Genomic_DNA"/>
</dbReference>
<dbReference type="SMART" id="SM00596">
    <property type="entry name" value="PRE_C2HC"/>
    <property type="match status" value="1"/>
</dbReference>
<organism evidence="2 3">
    <name type="scientific">Eumeta variegata</name>
    <name type="common">Bagworm moth</name>
    <name type="synonym">Eumeta japonica</name>
    <dbReference type="NCBI Taxonomy" id="151549"/>
    <lineage>
        <taxon>Eukaryota</taxon>
        <taxon>Metazoa</taxon>
        <taxon>Ecdysozoa</taxon>
        <taxon>Arthropoda</taxon>
        <taxon>Hexapoda</taxon>
        <taxon>Insecta</taxon>
        <taxon>Pterygota</taxon>
        <taxon>Neoptera</taxon>
        <taxon>Endopterygota</taxon>
        <taxon>Lepidoptera</taxon>
        <taxon>Glossata</taxon>
        <taxon>Ditrysia</taxon>
        <taxon>Tineoidea</taxon>
        <taxon>Psychidae</taxon>
        <taxon>Oiketicinae</taxon>
        <taxon>Eumeta</taxon>
    </lineage>
</organism>
<dbReference type="Proteomes" id="UP000299102">
    <property type="component" value="Unassembled WGS sequence"/>
</dbReference>
<accession>A0A4C1SF64</accession>
<reference evidence="2 3" key="1">
    <citation type="journal article" date="2019" name="Commun. Biol.">
        <title>The bagworm genome reveals a unique fibroin gene that provides high tensile strength.</title>
        <authorList>
            <person name="Kono N."/>
            <person name="Nakamura H."/>
            <person name="Ohtoshi R."/>
            <person name="Tomita M."/>
            <person name="Numata K."/>
            <person name="Arakawa K."/>
        </authorList>
    </citation>
    <scope>NUCLEOTIDE SEQUENCE [LARGE SCALE GENOMIC DNA]</scope>
</reference>
<proteinExistence type="predicted"/>
<evidence type="ECO:0000259" key="1">
    <source>
        <dbReference type="SMART" id="SM00596"/>
    </source>
</evidence>
<sequence>MRKVVLGRNPPERKRKCFGVVVKGIDSSVPLADIKDALELEGYEVKSVFNILNKNKVPQPMFKIEIAINYSQMKKKGEVHPIYNLKYLLNRRVVVEEPIKRKGPPQCQNCQEFGHTKTLQIAISLRKMRRYPQKLGLPPCQRRCSSFKMQQLRRQPHSKLSWL</sequence>
<dbReference type="OrthoDB" id="8050225at2759"/>
<comment type="caution">
    <text evidence="2">The sequence shown here is derived from an EMBL/GenBank/DDBJ whole genome shotgun (WGS) entry which is preliminary data.</text>
</comment>
<evidence type="ECO:0000313" key="3">
    <source>
        <dbReference type="Proteomes" id="UP000299102"/>
    </source>
</evidence>
<evidence type="ECO:0000313" key="2">
    <source>
        <dbReference type="EMBL" id="GBP00742.1"/>
    </source>
</evidence>
<dbReference type="AlphaFoldDB" id="A0A4C1SF64"/>
<dbReference type="InterPro" id="IPR006579">
    <property type="entry name" value="Pre_C2HC_dom"/>
</dbReference>
<feature type="domain" description="Pre-C2HC" evidence="1">
    <location>
        <begin position="31"/>
        <end position="105"/>
    </location>
</feature>